<evidence type="ECO:0000313" key="12">
    <source>
        <dbReference type="Proteomes" id="UP001274830"/>
    </source>
</evidence>
<evidence type="ECO:0000256" key="7">
    <source>
        <dbReference type="RuleBase" id="RU369099"/>
    </source>
</evidence>
<feature type="compositionally biased region" description="Basic residues" evidence="8">
    <location>
        <begin position="502"/>
        <end position="511"/>
    </location>
</feature>
<comment type="caution">
    <text evidence="11">The sequence shown here is derived from an EMBL/GenBank/DDBJ whole genome shotgun (WGS) entry which is preliminary data.</text>
</comment>
<dbReference type="InterPro" id="IPR009011">
    <property type="entry name" value="Man6P_isomerase_rcpt-bd_dom_sf"/>
</dbReference>
<keyword evidence="5 7" id="KW-0256">Endoplasmic reticulum</keyword>
<dbReference type="InterPro" id="IPR044865">
    <property type="entry name" value="MRH_dom"/>
</dbReference>
<keyword evidence="4 7" id="KW-0430">Lectin</keyword>
<dbReference type="GO" id="GO:0005789">
    <property type="term" value="C:endoplasmic reticulum membrane"/>
    <property type="evidence" value="ECO:0007669"/>
    <property type="project" value="UniProtKB-SubCell"/>
</dbReference>
<evidence type="ECO:0000256" key="5">
    <source>
        <dbReference type="ARBA" id="ARBA00022824"/>
    </source>
</evidence>
<evidence type="ECO:0000256" key="2">
    <source>
        <dbReference type="ARBA" id="ARBA00009918"/>
    </source>
</evidence>
<evidence type="ECO:0000256" key="3">
    <source>
        <dbReference type="ARBA" id="ARBA00022729"/>
    </source>
</evidence>
<name>A0AAE0WFC1_9PEZI</name>
<feature type="compositionally biased region" description="Acidic residues" evidence="8">
    <location>
        <begin position="516"/>
        <end position="529"/>
    </location>
</feature>
<dbReference type="PROSITE" id="PS51914">
    <property type="entry name" value="MRH"/>
    <property type="match status" value="1"/>
</dbReference>
<sequence>MKHILALPAILRTSILLATASQNSFSPNDDLLAFPQFDVKFTESYSLEQDARSKLESNNRLHLEQKTTIEDDLRQPPPAQVQRYEGTSVPDETKEELRLEYEYMILDGQRYVCSVPQIKPTPPSTGNDTLTKAEEEKELARATDRGWELLSGMHGNCVYFISGWWSYSFCYGHGVKQFHQLPPSRGVPPFPPVEDPTVPGFELGKYSNNTERANAVAKAGKRQEPPEEESDVDRALDVSEGVKAKHSYGGLGELVQRGESRYLVQRLGNGTTCDLTGKERTIEVQFHCNPQSSDRISLIKETRSCAYLMVIQTPKLCSDVAFLPPQKDQPNTISCSPILAEDEVEDYERDLKAMKSAEKEARVWEANADAAAALGVTTEDMQTVQIVGDIIVGGHALVPEGTRLEKSAIVGGGKETYVDTIASSEKGVINQEDLKKLGVNDAKAIEELKKRLENIADGQQWKLDVIDTPRGREYRGIIGDDDEAAEGAKEGVKDGAKEGTKKQKKLKQKKPKGGDDDGSEDETEEDSQEEYYHEEL</sequence>
<accession>A0AAE0WFC1</accession>
<evidence type="ECO:0000313" key="11">
    <source>
        <dbReference type="EMBL" id="KAK3670551.1"/>
    </source>
</evidence>
<dbReference type="PANTHER" id="PTHR15414">
    <property type="entry name" value="OS-9-RELATED"/>
    <property type="match status" value="1"/>
</dbReference>
<feature type="chain" id="PRO_5041986722" description="Endoplasmic reticulum lectin" evidence="9">
    <location>
        <begin position="21"/>
        <end position="536"/>
    </location>
</feature>
<dbReference type="Gene3D" id="2.70.130.10">
    <property type="entry name" value="Mannose-6-phosphate receptor binding domain"/>
    <property type="match status" value="1"/>
</dbReference>
<evidence type="ECO:0000256" key="1">
    <source>
        <dbReference type="ARBA" id="ARBA00004367"/>
    </source>
</evidence>
<comment type="function">
    <text evidence="7">Lectin involved in the quality control of the secretory pathway. As a member of the endoplasmic reticulum-associated degradation lumenal (ERAD-L) surveillance system, targets misfolded endoplasmic reticulum lumenal glycoproteins for degradation.</text>
</comment>
<feature type="compositionally biased region" description="Basic and acidic residues" evidence="8">
    <location>
        <begin position="486"/>
        <end position="501"/>
    </location>
</feature>
<dbReference type="GO" id="GO:0030970">
    <property type="term" value="P:retrograde protein transport, ER to cytosol"/>
    <property type="evidence" value="ECO:0007669"/>
    <property type="project" value="TreeGrafter"/>
</dbReference>
<feature type="signal peptide" evidence="9">
    <location>
        <begin position="1"/>
        <end position="20"/>
    </location>
</feature>
<evidence type="ECO:0000256" key="4">
    <source>
        <dbReference type="ARBA" id="ARBA00022734"/>
    </source>
</evidence>
<dbReference type="Pfam" id="PF07915">
    <property type="entry name" value="PRKCSH"/>
    <property type="match status" value="1"/>
</dbReference>
<feature type="region of interest" description="Disordered" evidence="8">
    <location>
        <begin position="64"/>
        <end position="91"/>
    </location>
</feature>
<dbReference type="PANTHER" id="PTHR15414:SF0">
    <property type="entry name" value="ENDOPLASMIC RETICULUM LECTIN 1"/>
    <property type="match status" value="1"/>
</dbReference>
<dbReference type="AlphaFoldDB" id="A0AAE0WFC1"/>
<organism evidence="11 12">
    <name type="scientific">Recurvomyces mirabilis</name>
    <dbReference type="NCBI Taxonomy" id="574656"/>
    <lineage>
        <taxon>Eukaryota</taxon>
        <taxon>Fungi</taxon>
        <taxon>Dikarya</taxon>
        <taxon>Ascomycota</taxon>
        <taxon>Pezizomycotina</taxon>
        <taxon>Dothideomycetes</taxon>
        <taxon>Dothideomycetidae</taxon>
        <taxon>Mycosphaerellales</taxon>
        <taxon>Teratosphaeriaceae</taxon>
        <taxon>Recurvomyces</taxon>
    </lineage>
</organism>
<dbReference type="GO" id="GO:0030246">
    <property type="term" value="F:carbohydrate binding"/>
    <property type="evidence" value="ECO:0007669"/>
    <property type="project" value="UniProtKB-UniRule"/>
</dbReference>
<dbReference type="GO" id="GO:0030968">
    <property type="term" value="P:endoplasmic reticulum unfolded protein response"/>
    <property type="evidence" value="ECO:0007669"/>
    <property type="project" value="UniProtKB-UniRule"/>
</dbReference>
<proteinExistence type="inferred from homology"/>
<feature type="region of interest" description="Disordered" evidence="8">
    <location>
        <begin position="475"/>
        <end position="536"/>
    </location>
</feature>
<dbReference type="InterPro" id="IPR045149">
    <property type="entry name" value="OS-9-like"/>
</dbReference>
<dbReference type="GeneID" id="89967735"/>
<evidence type="ECO:0000259" key="10">
    <source>
        <dbReference type="PROSITE" id="PS51914"/>
    </source>
</evidence>
<feature type="compositionally biased region" description="Basic and acidic residues" evidence="8">
    <location>
        <begin position="64"/>
        <end position="74"/>
    </location>
</feature>
<evidence type="ECO:0000256" key="6">
    <source>
        <dbReference type="ARBA" id="ARBA00023157"/>
    </source>
</evidence>
<dbReference type="SUPFAM" id="SSF50911">
    <property type="entry name" value="Mannose 6-phosphate receptor domain"/>
    <property type="match status" value="1"/>
</dbReference>
<evidence type="ECO:0000256" key="9">
    <source>
        <dbReference type="SAM" id="SignalP"/>
    </source>
</evidence>
<dbReference type="InterPro" id="IPR012913">
    <property type="entry name" value="OS9-like_dom"/>
</dbReference>
<reference evidence="11" key="1">
    <citation type="submission" date="2023-07" db="EMBL/GenBank/DDBJ databases">
        <title>Black Yeasts Isolated from many extreme environments.</title>
        <authorList>
            <person name="Coleine C."/>
            <person name="Stajich J.E."/>
            <person name="Selbmann L."/>
        </authorList>
    </citation>
    <scope>NUCLEOTIDE SEQUENCE</scope>
    <source>
        <strain evidence="11">CCFEE 5485</strain>
    </source>
</reference>
<keyword evidence="6" id="KW-1015">Disulfide bond</keyword>
<evidence type="ECO:0000256" key="8">
    <source>
        <dbReference type="SAM" id="MobiDB-lite"/>
    </source>
</evidence>
<keyword evidence="7" id="KW-0472">Membrane</keyword>
<dbReference type="EMBL" id="JAUTXT010000054">
    <property type="protein sequence ID" value="KAK3670551.1"/>
    <property type="molecule type" value="Genomic_DNA"/>
</dbReference>
<dbReference type="RefSeq" id="XP_064689293.1">
    <property type="nucleotide sequence ID" value="XM_064843174.1"/>
</dbReference>
<dbReference type="Proteomes" id="UP001274830">
    <property type="component" value="Unassembled WGS sequence"/>
</dbReference>
<comment type="subcellular location">
    <subcellularLocation>
        <location evidence="1 7">Endoplasmic reticulum membrane</location>
        <topology evidence="1 7">Peripheral membrane protein</topology>
        <orientation evidence="1 7">Lumenal side</orientation>
    </subcellularLocation>
</comment>
<dbReference type="GO" id="GO:0005788">
    <property type="term" value="C:endoplasmic reticulum lumen"/>
    <property type="evidence" value="ECO:0007669"/>
    <property type="project" value="UniProtKB-UniRule"/>
</dbReference>
<keyword evidence="12" id="KW-1185">Reference proteome</keyword>
<protein>
    <recommendedName>
        <fullName evidence="7">Endoplasmic reticulum lectin</fullName>
    </recommendedName>
    <alternativeName>
        <fullName evidence="7">Protein OS-9 homolog</fullName>
    </alternativeName>
</protein>
<keyword evidence="3 9" id="KW-0732">Signal</keyword>
<comment type="similarity">
    <text evidence="2 7">Belongs to the OS-9 family.</text>
</comment>
<feature type="domain" description="MRH" evidence="10">
    <location>
        <begin position="155"/>
        <end position="319"/>
    </location>
</feature>
<gene>
    <name evidence="11" type="primary">YOS9</name>
    <name evidence="11" type="ORF">LTR78_009519</name>
</gene>